<name>A0A150HLF3_9GAMM</name>
<protein>
    <submittedName>
        <fullName evidence="1">Uncharacterized protein</fullName>
    </submittedName>
</protein>
<comment type="caution">
    <text evidence="1">The sequence shown here is derived from an EMBL/GenBank/DDBJ whole genome shotgun (WGS) entry which is preliminary data.</text>
</comment>
<dbReference type="EMBL" id="JRUE01000212">
    <property type="protein sequence ID" value="KXZ65980.1"/>
    <property type="molecule type" value="Genomic_DNA"/>
</dbReference>
<dbReference type="AlphaFoldDB" id="A0A150HLF3"/>
<organism evidence="1 2">
    <name type="scientific">Acinetobacter venetianus</name>
    <dbReference type="NCBI Taxonomy" id="52133"/>
    <lineage>
        <taxon>Bacteria</taxon>
        <taxon>Pseudomonadati</taxon>
        <taxon>Pseudomonadota</taxon>
        <taxon>Gammaproteobacteria</taxon>
        <taxon>Moraxellales</taxon>
        <taxon>Moraxellaceae</taxon>
        <taxon>Acinetobacter</taxon>
    </lineage>
</organism>
<dbReference type="Proteomes" id="UP000075680">
    <property type="component" value="Unassembled WGS sequence"/>
</dbReference>
<sequence length="96" mass="11306">MEKYLPIFDYRSTEHTYIVKSEFDKTVSDLKENGKAIFKKHDFKTGNILQKEIQSDRYIKQFLQVEENAWGSFDDLKECSEIADGELESLRNGDFD</sequence>
<dbReference type="RefSeq" id="WP_061519392.1">
    <property type="nucleotide sequence ID" value="NZ_JRUE01000212.1"/>
</dbReference>
<dbReference type="PATRIC" id="fig|52133.18.peg.2783"/>
<accession>A0A150HLF3</accession>
<reference evidence="1 2" key="1">
    <citation type="journal article" date="2016" name="Sci. Rep.">
        <title>Genomic and phenotypic characterization of the species Acinetobacter venetianus.</title>
        <authorList>
            <person name="Fondi M."/>
            <person name="Maida I."/>
            <person name="Perrin E."/>
            <person name="Orlandini V."/>
            <person name="La Torre L."/>
            <person name="Bosi E."/>
            <person name="Negroni A."/>
            <person name="Zanaroli G."/>
            <person name="Fava F."/>
            <person name="Decorosi F."/>
            <person name="Giovannetti L."/>
            <person name="Viti C."/>
            <person name="Vaneechoutte M."/>
            <person name="Dijkshoorn L."/>
            <person name="Fani R."/>
        </authorList>
    </citation>
    <scope>NUCLEOTIDE SEQUENCE [LARGE SCALE GENOMIC DNA]</scope>
    <source>
        <strain evidence="1 2">LUH5627</strain>
    </source>
</reference>
<evidence type="ECO:0000313" key="2">
    <source>
        <dbReference type="Proteomes" id="UP000075680"/>
    </source>
</evidence>
<gene>
    <name evidence="1" type="ORF">AVENLUH5627_02710</name>
</gene>
<evidence type="ECO:0000313" key="1">
    <source>
        <dbReference type="EMBL" id="KXZ65980.1"/>
    </source>
</evidence>
<proteinExistence type="predicted"/>